<proteinExistence type="predicted"/>
<sequence length="174" mass="20423">MSNQQFIHIPSSDFPSDILKWMKINANPKMLFTLMKCCKYFQDFPEFPYFVVKEVQYGFKRDNWLFQTLDGKVYFYEGTQGIENIGKKLWITEILVLSAFPKIVSCIIPKIAVCDIKSLSLQFQNLAFNEFKYLTASGNVIDIFLRESTIKYENDEQVFIDLIFKCVPNVETFK</sequence>
<accession>A0A914QVN0</accession>
<dbReference type="Proteomes" id="UP000887578">
    <property type="component" value="Unplaced"/>
</dbReference>
<name>A0A914QVN0_9BILA</name>
<dbReference type="AlphaFoldDB" id="A0A914QVN0"/>
<dbReference type="WBParaSite" id="PDA_v2.g31621.t1">
    <property type="protein sequence ID" value="PDA_v2.g31621.t1"/>
    <property type="gene ID" value="PDA_v2.g31621"/>
</dbReference>
<reference evidence="2" key="1">
    <citation type="submission" date="2022-11" db="UniProtKB">
        <authorList>
            <consortium name="WormBaseParasite"/>
        </authorList>
    </citation>
    <scope>IDENTIFICATION</scope>
</reference>
<organism evidence="1 2">
    <name type="scientific">Panagrolaimus davidi</name>
    <dbReference type="NCBI Taxonomy" id="227884"/>
    <lineage>
        <taxon>Eukaryota</taxon>
        <taxon>Metazoa</taxon>
        <taxon>Ecdysozoa</taxon>
        <taxon>Nematoda</taxon>
        <taxon>Chromadorea</taxon>
        <taxon>Rhabditida</taxon>
        <taxon>Tylenchina</taxon>
        <taxon>Panagrolaimomorpha</taxon>
        <taxon>Panagrolaimoidea</taxon>
        <taxon>Panagrolaimidae</taxon>
        <taxon>Panagrolaimus</taxon>
    </lineage>
</organism>
<evidence type="ECO:0000313" key="2">
    <source>
        <dbReference type="WBParaSite" id="PDA_v2.g31621.t1"/>
    </source>
</evidence>
<protein>
    <submittedName>
        <fullName evidence="2">F-box domain-containing protein</fullName>
    </submittedName>
</protein>
<evidence type="ECO:0000313" key="1">
    <source>
        <dbReference type="Proteomes" id="UP000887578"/>
    </source>
</evidence>
<keyword evidence="1" id="KW-1185">Reference proteome</keyword>